<comment type="similarity">
    <text evidence="1">Belongs to the Lgt family.</text>
</comment>
<dbReference type="Proteomes" id="UP000005801">
    <property type="component" value="Unassembled WGS sequence"/>
</dbReference>
<evidence type="ECO:0000313" key="10">
    <source>
        <dbReference type="Proteomes" id="UP000005801"/>
    </source>
</evidence>
<evidence type="ECO:0000256" key="1">
    <source>
        <dbReference type="ARBA" id="ARBA00007150"/>
    </source>
</evidence>
<protein>
    <submittedName>
        <fullName evidence="9">Prolipoprotein diacylglyceryl transferase</fullName>
    </submittedName>
</protein>
<dbReference type="OrthoDB" id="5494223at2"/>
<dbReference type="AlphaFoldDB" id="A6GKE2"/>
<evidence type="ECO:0000256" key="5">
    <source>
        <dbReference type="ARBA" id="ARBA00022989"/>
    </source>
</evidence>
<keyword evidence="10" id="KW-1185">Reference proteome</keyword>
<dbReference type="Pfam" id="PF01790">
    <property type="entry name" value="LGT"/>
    <property type="match status" value="1"/>
</dbReference>
<dbReference type="PANTHER" id="PTHR30589:SF0">
    <property type="entry name" value="PHOSPHATIDYLGLYCEROL--PROLIPOPROTEIN DIACYLGLYCERYL TRANSFERASE"/>
    <property type="match status" value="1"/>
</dbReference>
<keyword evidence="9" id="KW-0449">Lipoprotein</keyword>
<gene>
    <name evidence="9" type="ORF">PPSIR1_39215</name>
</gene>
<evidence type="ECO:0000256" key="8">
    <source>
        <dbReference type="SAM" id="Phobius"/>
    </source>
</evidence>
<keyword evidence="5 8" id="KW-1133">Transmembrane helix</keyword>
<proteinExistence type="inferred from homology"/>
<feature type="transmembrane region" description="Helical" evidence="8">
    <location>
        <begin position="98"/>
        <end position="121"/>
    </location>
</feature>
<evidence type="ECO:0000256" key="2">
    <source>
        <dbReference type="ARBA" id="ARBA00022475"/>
    </source>
</evidence>
<feature type="transmembrane region" description="Helical" evidence="8">
    <location>
        <begin position="266"/>
        <end position="283"/>
    </location>
</feature>
<feature type="transmembrane region" description="Helical" evidence="8">
    <location>
        <begin position="27"/>
        <end position="45"/>
    </location>
</feature>
<feature type="compositionally biased region" description="Basic and acidic residues" evidence="7">
    <location>
        <begin position="296"/>
        <end position="309"/>
    </location>
</feature>
<dbReference type="EMBL" id="ABCS01000192">
    <property type="protein sequence ID" value="EDM73662.1"/>
    <property type="molecule type" value="Genomic_DNA"/>
</dbReference>
<evidence type="ECO:0000256" key="4">
    <source>
        <dbReference type="ARBA" id="ARBA00022692"/>
    </source>
</evidence>
<dbReference type="GO" id="GO:0008961">
    <property type="term" value="F:phosphatidylglycerol-prolipoprotein diacylglyceryl transferase activity"/>
    <property type="evidence" value="ECO:0007669"/>
    <property type="project" value="InterPro"/>
</dbReference>
<sequence>MLGIPYIVPPVKTFEFGSELPLLGDHLTLGVFGPLVALGVLLGIAMAVRVYAKHKDLDEWVFRDQIFWVLVFGFVISHWVSVIFYFPERIAENPWVLLMLTNGLSSVGGFFGAFVGMQWFLRREKQPILVYADGNMFGLLLGMCFGRLSCALVHDHPGKIVEAGTFGAVGPWPCRCPEGRALPECCSAAQELWRWDLGLIEFVVILGLSLFVYFIWDWKKAHPGRLTGLVSMVYGPTRFLLDFLRESEAGKGVGTPDTRYLGLTPAQYFSLAFFAVGVWLFFIRKPEDSDLAYARDSDRKAKLDAKSVTDDSGPSASEGEDEAASAESVEAESETEVEADADEPDPD</sequence>
<dbReference type="STRING" id="391625.PPSIR1_39215"/>
<feature type="region of interest" description="Disordered" evidence="7">
    <location>
        <begin position="296"/>
        <end position="347"/>
    </location>
</feature>
<dbReference type="eggNOG" id="COG0682">
    <property type="taxonomic scope" value="Bacteria"/>
</dbReference>
<keyword evidence="3 9" id="KW-0808">Transferase</keyword>
<feature type="transmembrane region" description="Helical" evidence="8">
    <location>
        <begin position="197"/>
        <end position="216"/>
    </location>
</feature>
<feature type="transmembrane region" description="Helical" evidence="8">
    <location>
        <begin position="66"/>
        <end position="86"/>
    </location>
</feature>
<keyword evidence="2" id="KW-1003">Cell membrane</keyword>
<evidence type="ECO:0000256" key="6">
    <source>
        <dbReference type="ARBA" id="ARBA00023136"/>
    </source>
</evidence>
<dbReference type="PANTHER" id="PTHR30589">
    <property type="entry name" value="PROLIPOPROTEIN DIACYLGLYCERYL TRANSFERASE"/>
    <property type="match status" value="1"/>
</dbReference>
<organism evidence="9 10">
    <name type="scientific">Plesiocystis pacifica SIR-1</name>
    <dbReference type="NCBI Taxonomy" id="391625"/>
    <lineage>
        <taxon>Bacteria</taxon>
        <taxon>Pseudomonadati</taxon>
        <taxon>Myxococcota</taxon>
        <taxon>Polyangia</taxon>
        <taxon>Nannocystales</taxon>
        <taxon>Nannocystaceae</taxon>
        <taxon>Plesiocystis</taxon>
    </lineage>
</organism>
<dbReference type="InterPro" id="IPR001640">
    <property type="entry name" value="Lgt"/>
</dbReference>
<dbReference type="GO" id="GO:0005886">
    <property type="term" value="C:plasma membrane"/>
    <property type="evidence" value="ECO:0007669"/>
    <property type="project" value="InterPro"/>
</dbReference>
<accession>A6GKE2</accession>
<reference evidence="9 10" key="1">
    <citation type="submission" date="2007-06" db="EMBL/GenBank/DDBJ databases">
        <authorList>
            <person name="Shimkets L."/>
            <person name="Ferriera S."/>
            <person name="Johnson J."/>
            <person name="Kravitz S."/>
            <person name="Beeson K."/>
            <person name="Sutton G."/>
            <person name="Rogers Y.-H."/>
            <person name="Friedman R."/>
            <person name="Frazier M."/>
            <person name="Venter J.C."/>
        </authorList>
    </citation>
    <scope>NUCLEOTIDE SEQUENCE [LARGE SCALE GENOMIC DNA]</scope>
    <source>
        <strain evidence="9 10">SIR-1</strain>
    </source>
</reference>
<dbReference type="GO" id="GO:0042158">
    <property type="term" value="P:lipoprotein biosynthetic process"/>
    <property type="evidence" value="ECO:0007669"/>
    <property type="project" value="InterPro"/>
</dbReference>
<comment type="caution">
    <text evidence="9">The sequence shown here is derived from an EMBL/GenBank/DDBJ whole genome shotgun (WGS) entry which is preliminary data.</text>
</comment>
<name>A6GKE2_9BACT</name>
<feature type="compositionally biased region" description="Acidic residues" evidence="7">
    <location>
        <begin position="318"/>
        <end position="347"/>
    </location>
</feature>
<evidence type="ECO:0000313" key="9">
    <source>
        <dbReference type="EMBL" id="EDM73662.1"/>
    </source>
</evidence>
<evidence type="ECO:0000256" key="3">
    <source>
        <dbReference type="ARBA" id="ARBA00022679"/>
    </source>
</evidence>
<dbReference type="RefSeq" id="WP_006977178.1">
    <property type="nucleotide sequence ID" value="NZ_ABCS01000192.1"/>
</dbReference>
<keyword evidence="6 8" id="KW-0472">Membrane</keyword>
<keyword evidence="4 8" id="KW-0812">Transmembrane</keyword>
<evidence type="ECO:0000256" key="7">
    <source>
        <dbReference type="SAM" id="MobiDB-lite"/>
    </source>
</evidence>